<dbReference type="EMBL" id="JAAAPK010000001">
    <property type="protein sequence ID" value="NBC39172.1"/>
    <property type="molecule type" value="Genomic_DNA"/>
</dbReference>
<organism evidence="3 4">
    <name type="scientific">Corallococcus exiguus</name>
    <dbReference type="NCBI Taxonomy" id="83462"/>
    <lineage>
        <taxon>Bacteria</taxon>
        <taxon>Pseudomonadati</taxon>
        <taxon>Myxococcota</taxon>
        <taxon>Myxococcia</taxon>
        <taxon>Myxococcales</taxon>
        <taxon>Cystobacterineae</taxon>
        <taxon>Myxococcaceae</taxon>
        <taxon>Corallococcus</taxon>
    </lineage>
</organism>
<evidence type="ECO:0000313" key="4">
    <source>
        <dbReference type="Proteomes" id="UP000537825"/>
    </source>
</evidence>
<reference evidence="3 4" key="1">
    <citation type="submission" date="2020-01" db="EMBL/GenBank/DDBJ databases">
        <title>The draft genome sequence of Corallococcus exiguus DSM 14696.</title>
        <authorList>
            <person name="Zhang X."/>
            <person name="Zhu H."/>
        </authorList>
    </citation>
    <scope>NUCLEOTIDE SEQUENCE [LARGE SCALE GENOMIC DNA]</scope>
    <source>
        <strain evidence="3 4">DSM 14696</strain>
    </source>
</reference>
<evidence type="ECO:0000256" key="1">
    <source>
        <dbReference type="SAM" id="MobiDB-lite"/>
    </source>
</evidence>
<feature type="transmembrane region" description="Helical" evidence="2">
    <location>
        <begin position="12"/>
        <end position="31"/>
    </location>
</feature>
<protein>
    <submittedName>
        <fullName evidence="3">Uncharacterized protein</fullName>
    </submittedName>
</protein>
<keyword evidence="2" id="KW-0472">Membrane</keyword>
<keyword evidence="2" id="KW-0812">Transmembrane</keyword>
<feature type="region of interest" description="Disordered" evidence="1">
    <location>
        <begin position="47"/>
        <end position="68"/>
    </location>
</feature>
<accession>A0A7X4Y7D0</accession>
<comment type="caution">
    <text evidence="3">The sequence shown here is derived from an EMBL/GenBank/DDBJ whole genome shotgun (WGS) entry which is preliminary data.</text>
</comment>
<evidence type="ECO:0000313" key="3">
    <source>
        <dbReference type="EMBL" id="NBC39172.1"/>
    </source>
</evidence>
<keyword evidence="2" id="KW-1133">Transmembrane helix</keyword>
<dbReference type="Proteomes" id="UP000537825">
    <property type="component" value="Unassembled WGS sequence"/>
</dbReference>
<sequence length="290" mass="31576">MLKKLTAHPAFRTASVLVTVAVAGILIGMGMEEARYGGARSELERAEAAADELDQEATAAQTGPTRSKRDEAILARTLTYFPPYPKAGRPEALAADYLGPDTPIAVAWFSTQDSSDQVLQHYRKVILDEGLPVVGVRFNDNAGYVGYWVPKDDEVRLMSTLHQGGETLVFVSSARMRNYLERAGRVPSGVPVPRGLQDVASLSLRMEGATSITVSGRVPDTTLSEAEQAYRAQLRDQGWSVTEAREEEGFQETQLSLTRTGLRGQATLRQPAAQQSVDFHLSLMRAQAAP</sequence>
<proteinExistence type="predicted"/>
<name>A0A7X4Y7D0_9BACT</name>
<dbReference type="AlphaFoldDB" id="A0A7X4Y7D0"/>
<keyword evidence="4" id="KW-1185">Reference proteome</keyword>
<dbReference type="RefSeq" id="WP_139923036.1">
    <property type="nucleotide sequence ID" value="NZ_CBCSLE010000219.1"/>
</dbReference>
<evidence type="ECO:0000256" key="2">
    <source>
        <dbReference type="SAM" id="Phobius"/>
    </source>
</evidence>
<gene>
    <name evidence="3" type="ORF">GTZ93_04970</name>
</gene>